<proteinExistence type="predicted"/>
<evidence type="ECO:0008006" key="3">
    <source>
        <dbReference type="Google" id="ProtNLM"/>
    </source>
</evidence>
<evidence type="ECO:0000313" key="1">
    <source>
        <dbReference type="EMBL" id="PCR99165.1"/>
    </source>
</evidence>
<keyword evidence="2" id="KW-1185">Reference proteome</keyword>
<name>A0A2A5RJ91_9LACT</name>
<dbReference type="RefSeq" id="WP_096818877.1">
    <property type="nucleotide sequence ID" value="NZ_JXJU01000011.1"/>
</dbReference>
<accession>A0A2A5RJ91</accession>
<sequence length="105" mass="12302">MIGQISNITKYGVFVRFSEQREENFKKLEKGQDKRVGLIRWSDVPKNLPKFQIGDFIGFEIIKEYDNDKIDLKFVDKDFKSTFGAFLKASDEKIKALHVINKEIK</sequence>
<gene>
    <name evidence="1" type="ORF">RT41_GL000466</name>
</gene>
<dbReference type="Proteomes" id="UP000218181">
    <property type="component" value="Unassembled WGS sequence"/>
</dbReference>
<reference evidence="1 2" key="1">
    <citation type="submission" date="2014-12" db="EMBL/GenBank/DDBJ databases">
        <title>Draft genome sequences of 10 type strains of Lactococcus.</title>
        <authorList>
            <person name="Sun Z."/>
            <person name="Zhong Z."/>
            <person name="Liu W."/>
            <person name="Zhang W."/>
            <person name="Zhang H."/>
        </authorList>
    </citation>
    <scope>NUCLEOTIDE SEQUENCE [LARGE SCALE GENOMIC DNA]</scope>
    <source>
        <strain evidence="1 2">JCM 16395</strain>
    </source>
</reference>
<protein>
    <recommendedName>
        <fullName evidence="3">S1 motif domain-containing protein</fullName>
    </recommendedName>
</protein>
<dbReference type="AlphaFoldDB" id="A0A2A5RJ91"/>
<dbReference type="EMBL" id="JXJU01000011">
    <property type="protein sequence ID" value="PCR99165.1"/>
    <property type="molecule type" value="Genomic_DNA"/>
</dbReference>
<organism evidence="1 2">
    <name type="scientific">Lactococcus fujiensis JCM 16395</name>
    <dbReference type="NCBI Taxonomy" id="1291764"/>
    <lineage>
        <taxon>Bacteria</taxon>
        <taxon>Bacillati</taxon>
        <taxon>Bacillota</taxon>
        <taxon>Bacilli</taxon>
        <taxon>Lactobacillales</taxon>
        <taxon>Streptococcaceae</taxon>
        <taxon>Lactococcus</taxon>
    </lineage>
</organism>
<dbReference type="InterPro" id="IPR012340">
    <property type="entry name" value="NA-bd_OB-fold"/>
</dbReference>
<evidence type="ECO:0000313" key="2">
    <source>
        <dbReference type="Proteomes" id="UP000218181"/>
    </source>
</evidence>
<comment type="caution">
    <text evidence="1">The sequence shown here is derived from an EMBL/GenBank/DDBJ whole genome shotgun (WGS) entry which is preliminary data.</text>
</comment>
<dbReference type="STRING" id="1291764.GCA_001311235_02458"/>
<dbReference type="OrthoDB" id="2242529at2"/>
<dbReference type="Gene3D" id="2.40.50.140">
    <property type="entry name" value="Nucleic acid-binding proteins"/>
    <property type="match status" value="1"/>
</dbReference>